<keyword evidence="4" id="KW-0418">Kinase</keyword>
<comment type="caution">
    <text evidence="9">The sequence shown here is derived from an EMBL/GenBank/DDBJ whole genome shotgun (WGS) entry which is preliminary data.</text>
</comment>
<dbReference type="Pfam" id="PF00069">
    <property type="entry name" value="Pkinase"/>
    <property type="match status" value="1"/>
</dbReference>
<keyword evidence="3 6" id="KW-0547">Nucleotide-binding</keyword>
<feature type="domain" description="Protein kinase" evidence="8">
    <location>
        <begin position="479"/>
        <end position="758"/>
    </location>
</feature>
<name>A0A814DTH0_9BILA</name>
<dbReference type="CDD" id="cd13990">
    <property type="entry name" value="STKc_TLK"/>
    <property type="match status" value="1"/>
</dbReference>
<dbReference type="PANTHER" id="PTHR22974:SF23">
    <property type="entry name" value="TOUSLED-LIKE KINASE, ISOFORM G"/>
    <property type="match status" value="1"/>
</dbReference>
<protein>
    <recommendedName>
        <fullName evidence="8">Protein kinase domain-containing protein</fullName>
    </recommendedName>
</protein>
<keyword evidence="5 6" id="KW-0067">ATP-binding</keyword>
<evidence type="ECO:0000313" key="9">
    <source>
        <dbReference type="EMBL" id="CAF0962724.1"/>
    </source>
</evidence>
<evidence type="ECO:0000259" key="8">
    <source>
        <dbReference type="PROSITE" id="PS50011"/>
    </source>
</evidence>
<evidence type="ECO:0000256" key="4">
    <source>
        <dbReference type="ARBA" id="ARBA00022777"/>
    </source>
</evidence>
<dbReference type="FunFam" id="1.10.510.10:FF:000698">
    <property type="entry name" value="Serine/threonine-protein kinase tousled-like 1"/>
    <property type="match status" value="1"/>
</dbReference>
<dbReference type="Proteomes" id="UP000663864">
    <property type="component" value="Unassembled WGS sequence"/>
</dbReference>
<dbReference type="GO" id="GO:0035556">
    <property type="term" value="P:intracellular signal transduction"/>
    <property type="evidence" value="ECO:0007669"/>
    <property type="project" value="TreeGrafter"/>
</dbReference>
<dbReference type="InterPro" id="IPR000719">
    <property type="entry name" value="Prot_kinase_dom"/>
</dbReference>
<evidence type="ECO:0000256" key="3">
    <source>
        <dbReference type="ARBA" id="ARBA00022741"/>
    </source>
</evidence>
<gene>
    <name evidence="10" type="ORF">JBS370_LOCUS18669</name>
    <name evidence="9" type="ORF">ZHD862_LOCUS10607</name>
</gene>
<dbReference type="PROSITE" id="PS00107">
    <property type="entry name" value="PROTEIN_KINASE_ATP"/>
    <property type="match status" value="1"/>
</dbReference>
<organism evidence="9 11">
    <name type="scientific">Rotaria sordida</name>
    <dbReference type="NCBI Taxonomy" id="392033"/>
    <lineage>
        <taxon>Eukaryota</taxon>
        <taxon>Metazoa</taxon>
        <taxon>Spiralia</taxon>
        <taxon>Gnathifera</taxon>
        <taxon>Rotifera</taxon>
        <taxon>Eurotatoria</taxon>
        <taxon>Bdelloidea</taxon>
        <taxon>Philodinida</taxon>
        <taxon>Philodinidae</taxon>
        <taxon>Rotaria</taxon>
    </lineage>
</organism>
<feature type="binding site" evidence="6">
    <location>
        <position position="508"/>
    </location>
    <ligand>
        <name>ATP</name>
        <dbReference type="ChEBI" id="CHEBI:30616"/>
    </ligand>
</feature>
<dbReference type="SMART" id="SM00220">
    <property type="entry name" value="S_TKc"/>
    <property type="match status" value="1"/>
</dbReference>
<dbReference type="InterPro" id="IPR008271">
    <property type="entry name" value="Ser/Thr_kinase_AS"/>
</dbReference>
<evidence type="ECO:0000256" key="7">
    <source>
        <dbReference type="SAM" id="MobiDB-lite"/>
    </source>
</evidence>
<dbReference type="Gene3D" id="1.10.510.10">
    <property type="entry name" value="Transferase(Phosphotransferase) domain 1"/>
    <property type="match status" value="1"/>
</dbReference>
<dbReference type="EMBL" id="CAJNOT010000384">
    <property type="protein sequence ID" value="CAF0962724.1"/>
    <property type="molecule type" value="Genomic_DNA"/>
</dbReference>
<dbReference type="GO" id="GO:0004674">
    <property type="term" value="F:protein serine/threonine kinase activity"/>
    <property type="evidence" value="ECO:0007669"/>
    <property type="project" value="UniProtKB-KW"/>
</dbReference>
<evidence type="ECO:0000256" key="6">
    <source>
        <dbReference type="PROSITE-ProRule" id="PRU10141"/>
    </source>
</evidence>
<keyword evidence="1" id="KW-0723">Serine/threonine-protein kinase</keyword>
<evidence type="ECO:0000256" key="5">
    <source>
        <dbReference type="ARBA" id="ARBA00022840"/>
    </source>
</evidence>
<feature type="region of interest" description="Disordered" evidence="7">
    <location>
        <begin position="101"/>
        <end position="133"/>
    </location>
</feature>
<dbReference type="GO" id="GO:0005524">
    <property type="term" value="F:ATP binding"/>
    <property type="evidence" value="ECO:0007669"/>
    <property type="project" value="UniProtKB-UniRule"/>
</dbReference>
<sequence length="777" mass="90028">MNNPESQYPFLHCPAMSSSNFSGIFKHKQDDCQIFQRAKRSTPLTYLQQTEQAVSTFPTNEKLKSTNITLAGMLSSLPSSNSILYQSNPKFLYHISNTPSYSSAMSNSINKTQSRKRKQPKNDSSLFLTSPIPAKRSPSTAMFFPKMMPSNNSVVLLVNNSKSIQTDPIPSLSSFTYSHQYNIEKEKLIAQINELHRAKSDIQRQYQSTVETIKRCLNITRSLLVDKSQLEKKQVREKTMENRLRLGQFITQRQGTSFIEQWIDGTIFLEKQRAHEQLIRTKENLGKERKILTKKKTVLLQQELMIINETNNSNSNFNFQDGLNQMYFLQKKSKQIKTNLTSKPFTSQQKSRSFNVKLNNGSFINSSYHQLQLFPDNSNDDHWSFSIDVNSLNDSSSSSSSSSSLISNSSSSVMTLKDWFEYDEILRLRQSTWKREECDLVQDVEKLDRERNIHIRELKRLHHEDHSKFNQNNILNNRYLLLTLIGKGGFSEVHRAFDLCEQRYVACKIHQLDKEWKDEKKVNYIKHALREYNIHKRLEHKRIVKLFDVFEIDTDSFCTVLEYYDGNDLDYFLKKNKTIPEKEARLIIMQIVSALKYLNSKIEPTVIHYDLKPGNVLMGTGHNSGEIKITDFGLSKQMYEDTFDDDGMDLSSQGAGTYWYLPPEVFVQGPNPPKISSKVDVWSVGCIFYQCLYGQKPYGSNLSQAAIVEKQVILNAKEIQFPNRPQISNEAKSFIRRCLTYQVRDRPDVLQLSEDKYLKSYSKRTTFTLSSPFSYPK</sequence>
<evidence type="ECO:0000256" key="2">
    <source>
        <dbReference type="ARBA" id="ARBA00022679"/>
    </source>
</evidence>
<dbReference type="SUPFAM" id="SSF56112">
    <property type="entry name" value="Protein kinase-like (PK-like)"/>
    <property type="match status" value="1"/>
</dbReference>
<keyword evidence="2" id="KW-0808">Transferase</keyword>
<dbReference type="EMBL" id="CAJOBD010002140">
    <property type="protein sequence ID" value="CAF3858945.1"/>
    <property type="molecule type" value="Genomic_DNA"/>
</dbReference>
<dbReference type="GO" id="GO:0007059">
    <property type="term" value="P:chromosome segregation"/>
    <property type="evidence" value="ECO:0007669"/>
    <property type="project" value="TreeGrafter"/>
</dbReference>
<accession>A0A814DTH0</accession>
<dbReference type="InterPro" id="IPR017441">
    <property type="entry name" value="Protein_kinase_ATP_BS"/>
</dbReference>
<proteinExistence type="predicted"/>
<dbReference type="AlphaFoldDB" id="A0A814DTH0"/>
<dbReference type="InterPro" id="IPR011009">
    <property type="entry name" value="Kinase-like_dom_sf"/>
</dbReference>
<evidence type="ECO:0000256" key="1">
    <source>
        <dbReference type="ARBA" id="ARBA00022527"/>
    </source>
</evidence>
<evidence type="ECO:0000313" key="11">
    <source>
        <dbReference type="Proteomes" id="UP000663864"/>
    </source>
</evidence>
<feature type="compositionally biased region" description="Polar residues" evidence="7">
    <location>
        <begin position="101"/>
        <end position="112"/>
    </location>
</feature>
<dbReference type="GO" id="GO:0005634">
    <property type="term" value="C:nucleus"/>
    <property type="evidence" value="ECO:0007669"/>
    <property type="project" value="TreeGrafter"/>
</dbReference>
<evidence type="ECO:0000313" key="10">
    <source>
        <dbReference type="EMBL" id="CAF3858945.1"/>
    </source>
</evidence>
<dbReference type="Proteomes" id="UP000663836">
    <property type="component" value="Unassembled WGS sequence"/>
</dbReference>
<dbReference type="PROSITE" id="PS00108">
    <property type="entry name" value="PROTEIN_KINASE_ST"/>
    <property type="match status" value="1"/>
</dbReference>
<dbReference type="PANTHER" id="PTHR22974">
    <property type="entry name" value="MIXED LINEAGE PROTEIN KINASE"/>
    <property type="match status" value="1"/>
</dbReference>
<reference evidence="9" key="1">
    <citation type="submission" date="2021-02" db="EMBL/GenBank/DDBJ databases">
        <authorList>
            <person name="Nowell W R."/>
        </authorList>
    </citation>
    <scope>NUCLEOTIDE SEQUENCE</scope>
</reference>
<dbReference type="PROSITE" id="PS50011">
    <property type="entry name" value="PROTEIN_KINASE_DOM"/>
    <property type="match status" value="1"/>
</dbReference>